<dbReference type="Pfam" id="PF13531">
    <property type="entry name" value="SBP_bac_11"/>
    <property type="match status" value="1"/>
</dbReference>
<dbReference type="InterPro" id="IPR050682">
    <property type="entry name" value="ModA/WtpA"/>
</dbReference>
<dbReference type="SUPFAM" id="SSF53850">
    <property type="entry name" value="Periplasmic binding protein-like II"/>
    <property type="match status" value="1"/>
</dbReference>
<gene>
    <name evidence="8" type="primary">modA</name>
    <name evidence="8" type="ORF">PXH66_21765</name>
</gene>
<dbReference type="NCBIfam" id="TIGR01256">
    <property type="entry name" value="modA"/>
    <property type="match status" value="1"/>
</dbReference>
<feature type="signal peptide" evidence="7">
    <location>
        <begin position="1"/>
        <end position="28"/>
    </location>
</feature>
<dbReference type="AlphaFoldDB" id="A0AAF0CPI9"/>
<dbReference type="GO" id="GO:1901359">
    <property type="term" value="F:tungstate binding"/>
    <property type="evidence" value="ECO:0007669"/>
    <property type="project" value="UniProtKB-ARBA"/>
</dbReference>
<feature type="binding site" evidence="6">
    <location>
        <position position="45"/>
    </location>
    <ligand>
        <name>molybdate</name>
        <dbReference type="ChEBI" id="CHEBI:36264"/>
    </ligand>
</feature>
<evidence type="ECO:0000256" key="6">
    <source>
        <dbReference type="PIRSR" id="PIRSR004846-1"/>
    </source>
</evidence>
<feature type="binding site" evidence="6">
    <location>
        <position position="181"/>
    </location>
    <ligand>
        <name>molybdate</name>
        <dbReference type="ChEBI" id="CHEBI:36264"/>
    </ligand>
</feature>
<sequence>MHPTFVQTCRRMLGVAWLLIATPSLVTAAETVAARTKITVAAASSLQPLLDPLQTRFAAAHRELELVFITAATGSLVAQIRHGAPYDVLLAADLDYPRTLVASGEADADALFTFALGQLVLIPRPPAASEDWTTRLRDPAVRRIAIGNPDIAPYGRAAREVLRRAGLWDELTPKIVIGDNIAQALQFVSRGHAEYGFVALSQLRLLDGDGPLNPSAYWAFPDTLPQGALLLKRAKQPMAAGVFLSWLQDDDARAVLHQFGYRDPADVADR</sequence>
<dbReference type="PANTHER" id="PTHR30632">
    <property type="entry name" value="MOLYBDATE-BINDING PERIPLASMIC PROTEIN"/>
    <property type="match status" value="1"/>
</dbReference>
<evidence type="ECO:0000256" key="3">
    <source>
        <dbReference type="ARBA" id="ARBA00022723"/>
    </source>
</evidence>
<dbReference type="Proteomes" id="UP001218638">
    <property type="component" value="Chromosome"/>
</dbReference>
<dbReference type="CDD" id="cd13539">
    <property type="entry name" value="PBP2_AvModA"/>
    <property type="match status" value="1"/>
</dbReference>
<keyword evidence="9" id="KW-1185">Reference proteome</keyword>
<keyword evidence="2 6" id="KW-0500">Molybdenum</keyword>
<evidence type="ECO:0000313" key="9">
    <source>
        <dbReference type="Proteomes" id="UP001218638"/>
    </source>
</evidence>
<comment type="similarity">
    <text evidence="1">Belongs to the bacterial solute-binding protein ModA family.</text>
</comment>
<comment type="subunit">
    <text evidence="5">The complex is composed of two ATP-binding proteins (ModC), two transmembrane proteins (ModB) and a solute-binding protein (ModA).</text>
</comment>
<evidence type="ECO:0000256" key="7">
    <source>
        <dbReference type="SAM" id="SignalP"/>
    </source>
</evidence>
<accession>A0AAF0CPI9</accession>
<dbReference type="InterPro" id="IPR005950">
    <property type="entry name" value="ModA"/>
</dbReference>
<dbReference type="KEGG" id="slom:PXH66_21765"/>
<keyword evidence="4 7" id="KW-0732">Signal</keyword>
<evidence type="ECO:0000256" key="5">
    <source>
        <dbReference type="ARBA" id="ARBA00062515"/>
    </source>
</evidence>
<dbReference type="GO" id="GO:0030973">
    <property type="term" value="F:molybdate ion binding"/>
    <property type="evidence" value="ECO:0007669"/>
    <property type="project" value="InterPro"/>
</dbReference>
<dbReference type="EMBL" id="CP119075">
    <property type="protein sequence ID" value="WED64984.1"/>
    <property type="molecule type" value="Genomic_DNA"/>
</dbReference>
<dbReference type="PANTHER" id="PTHR30632:SF14">
    <property type="entry name" value="TUNGSTATE_MOLYBDATE_CHROMATE-BINDING PROTEIN MODA"/>
    <property type="match status" value="1"/>
</dbReference>
<dbReference type="GO" id="GO:0015689">
    <property type="term" value="P:molybdate ion transport"/>
    <property type="evidence" value="ECO:0007669"/>
    <property type="project" value="InterPro"/>
</dbReference>
<dbReference type="PIRSF" id="PIRSF004846">
    <property type="entry name" value="ModA"/>
    <property type="match status" value="1"/>
</dbReference>
<dbReference type="Gene3D" id="3.40.190.10">
    <property type="entry name" value="Periplasmic binding protein-like II"/>
    <property type="match status" value="2"/>
</dbReference>
<feature type="chain" id="PRO_5042207831" evidence="7">
    <location>
        <begin position="29"/>
        <end position="270"/>
    </location>
</feature>
<feature type="binding site" evidence="6">
    <location>
        <position position="73"/>
    </location>
    <ligand>
        <name>molybdate</name>
        <dbReference type="ChEBI" id="CHEBI:36264"/>
    </ligand>
</feature>
<reference evidence="8" key="1">
    <citation type="submission" date="2023-03" db="EMBL/GenBank/DDBJ databases">
        <title>Lomoglobus Profundus gen. nov., sp. nov., a novel member of the phylum Verrucomicrobia, isolated from deep-marine sediment of South China Sea.</title>
        <authorList>
            <person name="Ahmad T."/>
            <person name="Ishaq S.E."/>
            <person name="Wang F."/>
        </authorList>
    </citation>
    <scope>NUCLEOTIDE SEQUENCE</scope>
    <source>
        <strain evidence="8">LMO-M01</strain>
    </source>
</reference>
<dbReference type="GO" id="GO:0046872">
    <property type="term" value="F:metal ion binding"/>
    <property type="evidence" value="ECO:0007669"/>
    <property type="project" value="UniProtKB-KW"/>
</dbReference>
<evidence type="ECO:0000313" key="8">
    <source>
        <dbReference type="EMBL" id="WED64984.1"/>
    </source>
</evidence>
<organism evidence="8 9">
    <name type="scientific">Synoicihabitans lomoniglobus</name>
    <dbReference type="NCBI Taxonomy" id="2909285"/>
    <lineage>
        <taxon>Bacteria</taxon>
        <taxon>Pseudomonadati</taxon>
        <taxon>Verrucomicrobiota</taxon>
        <taxon>Opitutia</taxon>
        <taxon>Opitutales</taxon>
        <taxon>Opitutaceae</taxon>
        <taxon>Synoicihabitans</taxon>
    </lineage>
</organism>
<evidence type="ECO:0000256" key="1">
    <source>
        <dbReference type="ARBA" id="ARBA00009175"/>
    </source>
</evidence>
<evidence type="ECO:0000256" key="4">
    <source>
        <dbReference type="ARBA" id="ARBA00022729"/>
    </source>
</evidence>
<dbReference type="RefSeq" id="WP_330928328.1">
    <property type="nucleotide sequence ID" value="NZ_CP119075.1"/>
</dbReference>
<dbReference type="FunFam" id="3.40.190.10:FF:000035">
    <property type="entry name" value="Molybdate ABC transporter substrate-binding protein"/>
    <property type="match status" value="1"/>
</dbReference>
<name>A0AAF0CPI9_9BACT</name>
<dbReference type="InterPro" id="IPR044084">
    <property type="entry name" value="AvModA-like_subst-bd"/>
</dbReference>
<evidence type="ECO:0000256" key="2">
    <source>
        <dbReference type="ARBA" id="ARBA00022505"/>
    </source>
</evidence>
<keyword evidence="3 6" id="KW-0479">Metal-binding</keyword>
<proteinExistence type="inferred from homology"/>
<protein>
    <submittedName>
        <fullName evidence="8">Molybdate ABC transporter substrate-binding protein</fullName>
    </submittedName>
</protein>